<reference evidence="4" key="1">
    <citation type="submission" date="2017-05" db="UniProtKB">
        <authorList>
            <consortium name="EnsemblMetazoa"/>
        </authorList>
    </citation>
    <scope>IDENTIFICATION</scope>
</reference>
<dbReference type="Pfam" id="PF12796">
    <property type="entry name" value="Ank_2"/>
    <property type="match status" value="3"/>
</dbReference>
<name>A0A1X7SJD5_AMPQE</name>
<feature type="repeat" description="ANK" evidence="3">
    <location>
        <begin position="6"/>
        <end position="28"/>
    </location>
</feature>
<dbReference type="STRING" id="400682.A0A1X7SJD5"/>
<dbReference type="EnsemblMetazoa" id="Aqu2.1.02148_001">
    <property type="protein sequence ID" value="Aqu2.1.02148_001"/>
    <property type="gene ID" value="Aqu2.1.02148"/>
</dbReference>
<feature type="repeat" description="ANK" evidence="3">
    <location>
        <begin position="40"/>
        <end position="62"/>
    </location>
</feature>
<dbReference type="SUPFAM" id="SSF48403">
    <property type="entry name" value="Ankyrin repeat"/>
    <property type="match status" value="1"/>
</dbReference>
<evidence type="ECO:0000256" key="3">
    <source>
        <dbReference type="PROSITE-ProRule" id="PRU00023"/>
    </source>
</evidence>
<evidence type="ECO:0000256" key="1">
    <source>
        <dbReference type="ARBA" id="ARBA00022737"/>
    </source>
</evidence>
<evidence type="ECO:0000256" key="2">
    <source>
        <dbReference type="ARBA" id="ARBA00023043"/>
    </source>
</evidence>
<dbReference type="PANTHER" id="PTHR24126:SF14">
    <property type="entry name" value="ANK_REP_REGION DOMAIN-CONTAINING PROTEIN"/>
    <property type="match status" value="1"/>
</dbReference>
<keyword evidence="1" id="KW-0677">Repeat</keyword>
<organism evidence="4">
    <name type="scientific">Amphimedon queenslandica</name>
    <name type="common">Sponge</name>
    <dbReference type="NCBI Taxonomy" id="400682"/>
    <lineage>
        <taxon>Eukaryota</taxon>
        <taxon>Metazoa</taxon>
        <taxon>Porifera</taxon>
        <taxon>Demospongiae</taxon>
        <taxon>Heteroscleromorpha</taxon>
        <taxon>Haplosclerida</taxon>
        <taxon>Niphatidae</taxon>
        <taxon>Amphimedon</taxon>
    </lineage>
</organism>
<dbReference type="InterPro" id="IPR036770">
    <property type="entry name" value="Ankyrin_rpt-contain_sf"/>
</dbReference>
<dbReference type="AlphaFoldDB" id="A0A1X7SJD5"/>
<dbReference type="PROSITE" id="PS50297">
    <property type="entry name" value="ANK_REP_REGION"/>
    <property type="match status" value="2"/>
</dbReference>
<sequence>MTSDKDGNTILQFAASKGSLDVMKYLIKTHHYNLMTTNEGGQTALHLAVKHMHVNVVRYLINECNCDIMVTDKDSVAFLHYVASEGLLDVLKCMVMNINGHIMDKQYRDTNGQTILHLAVKHIDVVKYLINECNCDIMATDKDASEGLLDVLKCMVMNINGHIMDEQYCDTNGRTVILCAVKHMQVNVVRYLINECNCDIMITDKDASKGLLDVLKCMVININGHIMDKQYCDTNGRTILHLAVKHIDVVKYLINECNCDIMITDKYASKGLLDVLKCMVMNINGHIMDKQYRDTNGRTILHLAVKHIDVVKYLINECNCDIMATDKDGVPFLHYVASEGLLDVLKCMVMNINGHIMDEQYCDTNGRTVILCAVKHMQVNVVRYLINECNCDIMITDKDGVTFLHYVAREGLLD</sequence>
<evidence type="ECO:0008006" key="5">
    <source>
        <dbReference type="Google" id="ProtNLM"/>
    </source>
</evidence>
<keyword evidence="2 3" id="KW-0040">ANK repeat</keyword>
<dbReference type="InterPro" id="IPR002110">
    <property type="entry name" value="Ankyrin_rpt"/>
</dbReference>
<evidence type="ECO:0000313" key="4">
    <source>
        <dbReference type="EnsemblMetazoa" id="Aqu2.1.02148_001"/>
    </source>
</evidence>
<dbReference type="SMART" id="SM00248">
    <property type="entry name" value="ANK"/>
    <property type="match status" value="9"/>
</dbReference>
<proteinExistence type="predicted"/>
<protein>
    <recommendedName>
        <fullName evidence="5">Ankyrin repeat protein</fullName>
    </recommendedName>
</protein>
<dbReference type="Pfam" id="PF00023">
    <property type="entry name" value="Ank"/>
    <property type="match status" value="2"/>
</dbReference>
<dbReference type="PANTHER" id="PTHR24126">
    <property type="entry name" value="ANKYRIN REPEAT, PH AND SEC7 DOMAIN CONTAINING PROTEIN SECG-RELATED"/>
    <property type="match status" value="1"/>
</dbReference>
<dbReference type="Gene3D" id="1.25.40.20">
    <property type="entry name" value="Ankyrin repeat-containing domain"/>
    <property type="match status" value="4"/>
</dbReference>
<dbReference type="InParanoid" id="A0A1X7SJD5"/>
<accession>A0A1X7SJD5</accession>
<dbReference type="PROSITE" id="PS50088">
    <property type="entry name" value="ANK_REPEAT"/>
    <property type="match status" value="2"/>
</dbReference>
<dbReference type="eggNOG" id="KOG0504">
    <property type="taxonomic scope" value="Eukaryota"/>
</dbReference>